<dbReference type="HOGENOM" id="CLU_1598738_0_0_1"/>
<dbReference type="PANTHER" id="PTHR33463">
    <property type="entry name" value="NB-ARC DOMAIN-CONTAINING PROTEIN-RELATED"/>
    <property type="match status" value="1"/>
</dbReference>
<feature type="domain" description="NB-ARC" evidence="2">
    <location>
        <begin position="2"/>
        <end position="97"/>
    </location>
</feature>
<dbReference type="Pfam" id="PF00931">
    <property type="entry name" value="NB-ARC"/>
    <property type="match status" value="1"/>
</dbReference>
<dbReference type="InterPro" id="IPR050905">
    <property type="entry name" value="Plant_NBS-LRR"/>
</dbReference>
<name>W1PPF5_AMBTC</name>
<keyword evidence="1" id="KW-0547">Nucleotide-binding</keyword>
<dbReference type="AlphaFoldDB" id="W1PPF5"/>
<organism evidence="3 4">
    <name type="scientific">Amborella trichopoda</name>
    <dbReference type="NCBI Taxonomy" id="13333"/>
    <lineage>
        <taxon>Eukaryota</taxon>
        <taxon>Viridiplantae</taxon>
        <taxon>Streptophyta</taxon>
        <taxon>Embryophyta</taxon>
        <taxon>Tracheophyta</taxon>
        <taxon>Spermatophyta</taxon>
        <taxon>Magnoliopsida</taxon>
        <taxon>Amborellales</taxon>
        <taxon>Amborellaceae</taxon>
        <taxon>Amborella</taxon>
    </lineage>
</organism>
<feature type="non-terminal residue" evidence="3">
    <location>
        <position position="167"/>
    </location>
</feature>
<dbReference type="SUPFAM" id="SSF52540">
    <property type="entry name" value="P-loop containing nucleoside triphosphate hydrolases"/>
    <property type="match status" value="1"/>
</dbReference>
<dbReference type="EMBL" id="KI393052">
    <property type="protein sequence ID" value="ERN09075.1"/>
    <property type="molecule type" value="Genomic_DNA"/>
</dbReference>
<dbReference type="OMA" id="SHEFAFI"/>
<evidence type="ECO:0000259" key="2">
    <source>
        <dbReference type="Pfam" id="PF00931"/>
    </source>
</evidence>
<dbReference type="PANTHER" id="PTHR33463:SF204">
    <property type="entry name" value="NB-ARC DOMAIN-CONTAINING PROTEIN"/>
    <property type="match status" value="1"/>
</dbReference>
<dbReference type="Gene3D" id="3.40.50.300">
    <property type="entry name" value="P-loop containing nucleotide triphosphate hydrolases"/>
    <property type="match status" value="1"/>
</dbReference>
<accession>W1PPF5</accession>
<keyword evidence="1" id="KW-0067">ATP-binding</keyword>
<sequence length="167" mass="18845">MTMLENVNNNFKDQPSFDTVIMVTISATPNIQSIQNKISKLLGLDLTNCNEEDVKDKSLDALRRKKFLLILDDWWRELKLGDIGIPQPRKEIGCKILELEAWSLFVAEAGRHVTSPSIKPNAEIVLRKCEGLPLAIITVAHAMANRHIVREYEDVIIELNQSAAGLR</sequence>
<evidence type="ECO:0000256" key="1">
    <source>
        <dbReference type="ARBA" id="ARBA00022840"/>
    </source>
</evidence>
<dbReference type="InterPro" id="IPR002182">
    <property type="entry name" value="NB-ARC"/>
</dbReference>
<evidence type="ECO:0000313" key="4">
    <source>
        <dbReference type="Proteomes" id="UP000017836"/>
    </source>
</evidence>
<dbReference type="InterPro" id="IPR027417">
    <property type="entry name" value="P-loop_NTPase"/>
</dbReference>
<dbReference type="Gramene" id="ERN09075">
    <property type="protein sequence ID" value="ERN09075"/>
    <property type="gene ID" value="AMTR_s00163p00079200"/>
</dbReference>
<dbReference type="GO" id="GO:0043531">
    <property type="term" value="F:ADP binding"/>
    <property type="evidence" value="ECO:0007669"/>
    <property type="project" value="InterPro"/>
</dbReference>
<dbReference type="InterPro" id="IPR042197">
    <property type="entry name" value="Apaf_helical"/>
</dbReference>
<proteinExistence type="predicted"/>
<dbReference type="Gene3D" id="1.10.8.430">
    <property type="entry name" value="Helical domain of apoptotic protease-activating factors"/>
    <property type="match status" value="1"/>
</dbReference>
<reference evidence="4" key="1">
    <citation type="journal article" date="2013" name="Science">
        <title>The Amborella genome and the evolution of flowering plants.</title>
        <authorList>
            <consortium name="Amborella Genome Project"/>
        </authorList>
    </citation>
    <scope>NUCLEOTIDE SEQUENCE [LARGE SCALE GENOMIC DNA]</scope>
</reference>
<dbReference type="GO" id="GO:0005524">
    <property type="term" value="F:ATP binding"/>
    <property type="evidence" value="ECO:0007669"/>
    <property type="project" value="UniProtKB-KW"/>
</dbReference>
<evidence type="ECO:0000313" key="3">
    <source>
        <dbReference type="EMBL" id="ERN09075.1"/>
    </source>
</evidence>
<dbReference type="eggNOG" id="KOG4658">
    <property type="taxonomic scope" value="Eukaryota"/>
</dbReference>
<gene>
    <name evidence="3" type="ORF">AMTR_s00163p00079200</name>
</gene>
<keyword evidence="4" id="KW-1185">Reference proteome</keyword>
<protein>
    <recommendedName>
        <fullName evidence="2">NB-ARC domain-containing protein</fullName>
    </recommendedName>
</protein>
<dbReference type="Proteomes" id="UP000017836">
    <property type="component" value="Unassembled WGS sequence"/>
</dbReference>